<dbReference type="GO" id="GO:0045944">
    <property type="term" value="P:positive regulation of transcription by RNA polymerase II"/>
    <property type="evidence" value="ECO:0007669"/>
    <property type="project" value="UniProtKB-ARBA"/>
</dbReference>
<dbReference type="GO" id="GO:0000978">
    <property type="term" value="F:RNA polymerase II cis-regulatory region sequence-specific DNA binding"/>
    <property type="evidence" value="ECO:0007669"/>
    <property type="project" value="TreeGrafter"/>
</dbReference>
<keyword evidence="8" id="KW-1185">Reference proteome</keyword>
<keyword evidence="3 5" id="KW-0863">Zinc-finger</keyword>
<feature type="region of interest" description="Disordered" evidence="6">
    <location>
        <begin position="261"/>
        <end position="324"/>
    </location>
</feature>
<dbReference type="SMART" id="SM00355">
    <property type="entry name" value="ZnF_C2H2"/>
    <property type="match status" value="4"/>
</dbReference>
<dbReference type="GO" id="GO:0000981">
    <property type="term" value="F:DNA-binding transcription factor activity, RNA polymerase II-specific"/>
    <property type="evidence" value="ECO:0007669"/>
    <property type="project" value="TreeGrafter"/>
</dbReference>
<keyword evidence="2" id="KW-0677">Repeat</keyword>
<dbReference type="WBParaSite" id="Csp11.Scaffold629.g13397.t1">
    <property type="protein sequence ID" value="Csp11.Scaffold629.g13397.t1"/>
    <property type="gene ID" value="Csp11.Scaffold629.g13397"/>
</dbReference>
<dbReference type="InterPro" id="IPR036236">
    <property type="entry name" value="Znf_C2H2_sf"/>
</dbReference>
<evidence type="ECO:0000313" key="8">
    <source>
        <dbReference type="Proteomes" id="UP000095282"/>
    </source>
</evidence>
<dbReference type="PANTHER" id="PTHR19818:SF151">
    <property type="entry name" value="ZINC FINGER PROTEIN 76"/>
    <property type="match status" value="1"/>
</dbReference>
<dbReference type="Gene3D" id="3.30.160.60">
    <property type="entry name" value="Classic Zinc Finger"/>
    <property type="match status" value="2"/>
</dbReference>
<feature type="domain" description="C2H2-type" evidence="7">
    <location>
        <begin position="336"/>
        <end position="365"/>
    </location>
</feature>
<evidence type="ECO:0000256" key="2">
    <source>
        <dbReference type="ARBA" id="ARBA00022737"/>
    </source>
</evidence>
<proteinExistence type="predicted"/>
<dbReference type="PROSITE" id="PS50157">
    <property type="entry name" value="ZINC_FINGER_C2H2_2"/>
    <property type="match status" value="3"/>
</dbReference>
<dbReference type="PANTHER" id="PTHR19818">
    <property type="entry name" value="ZINC FINGER PROTEIN ZIC AND GLI"/>
    <property type="match status" value="1"/>
</dbReference>
<evidence type="ECO:0000256" key="5">
    <source>
        <dbReference type="PROSITE-ProRule" id="PRU00042"/>
    </source>
</evidence>
<evidence type="ECO:0000256" key="4">
    <source>
        <dbReference type="ARBA" id="ARBA00022833"/>
    </source>
</evidence>
<dbReference type="Pfam" id="PF00096">
    <property type="entry name" value="zf-C2H2"/>
    <property type="match status" value="1"/>
</dbReference>
<feature type="compositionally biased region" description="Basic and acidic residues" evidence="6">
    <location>
        <begin position="261"/>
        <end position="270"/>
    </location>
</feature>
<evidence type="ECO:0000256" key="1">
    <source>
        <dbReference type="ARBA" id="ARBA00022723"/>
    </source>
</evidence>
<dbReference type="AlphaFoldDB" id="A0A1I7TZN3"/>
<accession>A0A1I7TZN3</accession>
<evidence type="ECO:0000256" key="3">
    <source>
        <dbReference type="ARBA" id="ARBA00022771"/>
    </source>
</evidence>
<evidence type="ECO:0000259" key="7">
    <source>
        <dbReference type="PROSITE" id="PS50157"/>
    </source>
</evidence>
<name>A0A1I7TZN3_9PELO</name>
<dbReference type="InterPro" id="IPR013087">
    <property type="entry name" value="Znf_C2H2_type"/>
</dbReference>
<feature type="domain" description="C2H2-type" evidence="7">
    <location>
        <begin position="50"/>
        <end position="74"/>
    </location>
</feature>
<sequence length="407" mass="45694">MLQNIAPFKCLEPGCHQVFRSTELRDDHMMIHTMNTFLNKPSDYYKNNSIKCIYPGCGKSFATSGDLFNHCEVHLESLLPPKAIDNYKIDLESTSSSAPTTSTQSPNYPINQMNNFDVINPNKSSTPYICDQNGCGLSFETNETLNIHMFIHRYDQYRSASNQVLLAPLFTALHPKTSVTMDLNRSTGQLNDRIVSNITNLLTEIDALNENPLLTSYFATSGDLSVRNESEVPIGSLLPQSACISDEEDWESMPVLERMDLDQPTDHSHGQIDSNITQFNPLDKNMLPTTTNEESTPNKVVSEPKTPSSSYKESDNASNLSDLTDLDDDVQQNVSYPCIYPNCGEVFTTNTRLNAHIDVHISTPIDMSDTAHEPCEESSMEDVDDNVLEDEPMNEIDENREVMNMEH</sequence>
<feature type="compositionally biased region" description="Polar residues" evidence="6">
    <location>
        <begin position="287"/>
        <end position="311"/>
    </location>
</feature>
<dbReference type="InterPro" id="IPR050329">
    <property type="entry name" value="GLI_C2H2-zinc-finger"/>
</dbReference>
<dbReference type="GO" id="GO:0005634">
    <property type="term" value="C:nucleus"/>
    <property type="evidence" value="ECO:0007669"/>
    <property type="project" value="UniProtKB-ARBA"/>
</dbReference>
<feature type="domain" description="C2H2-type" evidence="7">
    <location>
        <begin position="128"/>
        <end position="157"/>
    </location>
</feature>
<organism evidence="8 9">
    <name type="scientific">Caenorhabditis tropicalis</name>
    <dbReference type="NCBI Taxonomy" id="1561998"/>
    <lineage>
        <taxon>Eukaryota</taxon>
        <taxon>Metazoa</taxon>
        <taxon>Ecdysozoa</taxon>
        <taxon>Nematoda</taxon>
        <taxon>Chromadorea</taxon>
        <taxon>Rhabditida</taxon>
        <taxon>Rhabditina</taxon>
        <taxon>Rhabditomorpha</taxon>
        <taxon>Rhabditoidea</taxon>
        <taxon>Rhabditidae</taxon>
        <taxon>Peloderinae</taxon>
        <taxon>Caenorhabditis</taxon>
    </lineage>
</organism>
<protein>
    <submittedName>
        <fullName evidence="9">C2H2-type domain-containing protein</fullName>
    </submittedName>
</protein>
<dbReference type="GO" id="GO:0008270">
    <property type="term" value="F:zinc ion binding"/>
    <property type="evidence" value="ECO:0007669"/>
    <property type="project" value="UniProtKB-KW"/>
</dbReference>
<dbReference type="SUPFAM" id="SSF57667">
    <property type="entry name" value="beta-beta-alpha zinc fingers"/>
    <property type="match status" value="1"/>
</dbReference>
<dbReference type="PROSITE" id="PS00028">
    <property type="entry name" value="ZINC_FINGER_C2H2_1"/>
    <property type="match status" value="4"/>
</dbReference>
<keyword evidence="1" id="KW-0479">Metal-binding</keyword>
<evidence type="ECO:0000313" key="9">
    <source>
        <dbReference type="WBParaSite" id="Csp11.Scaffold629.g13397.t1"/>
    </source>
</evidence>
<keyword evidence="4" id="KW-0862">Zinc</keyword>
<reference evidence="9" key="1">
    <citation type="submission" date="2016-11" db="UniProtKB">
        <authorList>
            <consortium name="WormBaseParasite"/>
        </authorList>
    </citation>
    <scope>IDENTIFICATION</scope>
</reference>
<evidence type="ECO:0000256" key="6">
    <source>
        <dbReference type="SAM" id="MobiDB-lite"/>
    </source>
</evidence>
<dbReference type="Proteomes" id="UP000095282">
    <property type="component" value="Unplaced"/>
</dbReference>
<feature type="compositionally biased region" description="Polar residues" evidence="6">
    <location>
        <begin position="271"/>
        <end position="280"/>
    </location>
</feature>